<dbReference type="Gene3D" id="3.40.50.300">
    <property type="entry name" value="P-loop containing nucleotide triphosphate hydrolases"/>
    <property type="match status" value="1"/>
</dbReference>
<dbReference type="EMBL" id="JAWZYT010000794">
    <property type="protein sequence ID" value="KAK4318884.1"/>
    <property type="molecule type" value="Genomic_DNA"/>
</dbReference>
<feature type="region of interest" description="Disordered" evidence="1">
    <location>
        <begin position="89"/>
        <end position="109"/>
    </location>
</feature>
<reference evidence="3" key="1">
    <citation type="submission" date="2023-11" db="EMBL/GenBank/DDBJ databases">
        <title>Genome assemblies of two species of porcelain crab, Petrolisthes cinctipes and Petrolisthes manimaculis (Anomura: Porcellanidae).</title>
        <authorList>
            <person name="Angst P."/>
        </authorList>
    </citation>
    <scope>NUCLEOTIDE SEQUENCE</scope>
    <source>
        <strain evidence="3">PB745_02</strain>
        <tissue evidence="3">Gill</tissue>
    </source>
</reference>
<dbReference type="Proteomes" id="UP001292094">
    <property type="component" value="Unassembled WGS sequence"/>
</dbReference>
<dbReference type="PANTHER" id="PTHR10704">
    <property type="entry name" value="CARBOHYDRATE SULFOTRANSFERASE"/>
    <property type="match status" value="1"/>
</dbReference>
<protein>
    <recommendedName>
        <fullName evidence="2">Sulfotransferase domain-containing protein</fullName>
    </recommendedName>
</protein>
<feature type="domain" description="Sulfotransferase" evidence="2">
    <location>
        <begin position="211"/>
        <end position="477"/>
    </location>
</feature>
<evidence type="ECO:0000313" key="3">
    <source>
        <dbReference type="EMBL" id="KAK4318884.1"/>
    </source>
</evidence>
<proteinExistence type="predicted"/>
<evidence type="ECO:0000256" key="1">
    <source>
        <dbReference type="SAM" id="MobiDB-lite"/>
    </source>
</evidence>
<dbReference type="Pfam" id="PF00685">
    <property type="entry name" value="Sulfotransfer_1"/>
    <property type="match status" value="1"/>
</dbReference>
<dbReference type="SUPFAM" id="SSF52540">
    <property type="entry name" value="P-loop containing nucleoside triphosphate hydrolases"/>
    <property type="match status" value="1"/>
</dbReference>
<evidence type="ECO:0000313" key="4">
    <source>
        <dbReference type="Proteomes" id="UP001292094"/>
    </source>
</evidence>
<organism evidence="3 4">
    <name type="scientific">Petrolisthes manimaculis</name>
    <dbReference type="NCBI Taxonomy" id="1843537"/>
    <lineage>
        <taxon>Eukaryota</taxon>
        <taxon>Metazoa</taxon>
        <taxon>Ecdysozoa</taxon>
        <taxon>Arthropoda</taxon>
        <taxon>Crustacea</taxon>
        <taxon>Multicrustacea</taxon>
        <taxon>Malacostraca</taxon>
        <taxon>Eumalacostraca</taxon>
        <taxon>Eucarida</taxon>
        <taxon>Decapoda</taxon>
        <taxon>Pleocyemata</taxon>
        <taxon>Anomura</taxon>
        <taxon>Galatheoidea</taxon>
        <taxon>Porcellanidae</taxon>
        <taxon>Petrolisthes</taxon>
    </lineage>
</organism>
<name>A0AAE1Q3Q0_9EUCA</name>
<dbReference type="PANTHER" id="PTHR10704:SF44">
    <property type="entry name" value="LD35051P-RELATED"/>
    <property type="match status" value="1"/>
</dbReference>
<accession>A0AAE1Q3Q0</accession>
<sequence>MEDGRRRNTWVRWWQMAWLRLTAGRWRRVLAVLVILSVLVAAQLLSGHVIHGQQSPAIISSEREEVTPQLVNAGSALYTAGGGAAAGGGGGAAGGAAAGGGGGGGGGGEKKSYAISSSPLMKIEARQSQYARVKLMEHIDRLETRELQKFLRLYESFKNPASVNNVRMEHALHAVKVGLLEEISGHGYSDIFEAATQAKALSSTQRPAPLKVIIATTWRSGSTFLEELLSSHPATYNHYEPLLYHGIRQVREEDDATQALQLINDLLSCRYAGHDKYIQKAKEVKELFSRNKLVWKSCSNDDLGSALCFNENFLSSACHLYPWATMKLVRLRLRILRPVLLNDSMNVRIIFLVRDPRGVTNSRNTTVTWCHNPDCNDPSILCSDMMDDLEASRDLEKEFPGRVILLRYEDLALNPVNKTRELLTKLGLDFDSHMADFLASHTTKNLDKPWSTSRESKTRITYWATKMNENRLNQVQKSCSRVMGKLGYLTVNTTKEVTLEKVLAPLPPPLRH</sequence>
<dbReference type="GO" id="GO:0006790">
    <property type="term" value="P:sulfur compound metabolic process"/>
    <property type="evidence" value="ECO:0007669"/>
    <property type="project" value="TreeGrafter"/>
</dbReference>
<dbReference type="GO" id="GO:0006044">
    <property type="term" value="P:N-acetylglucosamine metabolic process"/>
    <property type="evidence" value="ECO:0007669"/>
    <property type="project" value="TreeGrafter"/>
</dbReference>
<keyword evidence="4" id="KW-1185">Reference proteome</keyword>
<dbReference type="InterPro" id="IPR027417">
    <property type="entry name" value="P-loop_NTPase"/>
</dbReference>
<dbReference type="AlphaFoldDB" id="A0AAE1Q3Q0"/>
<dbReference type="GO" id="GO:0001517">
    <property type="term" value="F:N-acetylglucosamine 6-O-sulfotransferase activity"/>
    <property type="evidence" value="ECO:0007669"/>
    <property type="project" value="TreeGrafter"/>
</dbReference>
<dbReference type="InterPro" id="IPR000863">
    <property type="entry name" value="Sulfotransferase_dom"/>
</dbReference>
<dbReference type="InterPro" id="IPR051135">
    <property type="entry name" value="Gal/GlcNAc/GalNAc_ST"/>
</dbReference>
<comment type="caution">
    <text evidence="3">The sequence shown here is derived from an EMBL/GenBank/DDBJ whole genome shotgun (WGS) entry which is preliminary data.</text>
</comment>
<gene>
    <name evidence="3" type="ORF">Pmani_010147</name>
</gene>
<feature type="compositionally biased region" description="Gly residues" evidence="1">
    <location>
        <begin position="89"/>
        <end position="107"/>
    </location>
</feature>
<evidence type="ECO:0000259" key="2">
    <source>
        <dbReference type="Pfam" id="PF00685"/>
    </source>
</evidence>